<dbReference type="Proteomes" id="UP000177676">
    <property type="component" value="Unassembled WGS sequence"/>
</dbReference>
<name>A0A1F8GYA5_9BACT</name>
<dbReference type="InterPro" id="IPR004509">
    <property type="entry name" value="Competence_ComEA_HhH"/>
</dbReference>
<dbReference type="PANTHER" id="PTHR21180">
    <property type="entry name" value="ENDONUCLEASE/EXONUCLEASE/PHOSPHATASE FAMILY DOMAIN-CONTAINING PROTEIN 1"/>
    <property type="match status" value="1"/>
</dbReference>
<protein>
    <recommendedName>
        <fullName evidence="1">Helix-hairpin-helix DNA-binding motif class 1 domain-containing protein</fullName>
    </recommendedName>
</protein>
<dbReference type="SUPFAM" id="SSF47781">
    <property type="entry name" value="RuvA domain 2-like"/>
    <property type="match status" value="1"/>
</dbReference>
<dbReference type="NCBIfam" id="TIGR00426">
    <property type="entry name" value="competence protein ComEA helix-hairpin-helix repeat region"/>
    <property type="match status" value="1"/>
</dbReference>
<dbReference type="GO" id="GO:0006281">
    <property type="term" value="P:DNA repair"/>
    <property type="evidence" value="ECO:0007669"/>
    <property type="project" value="InterPro"/>
</dbReference>
<dbReference type="GO" id="GO:0003677">
    <property type="term" value="F:DNA binding"/>
    <property type="evidence" value="ECO:0007669"/>
    <property type="project" value="InterPro"/>
</dbReference>
<dbReference type="Gene3D" id="1.10.150.280">
    <property type="entry name" value="AF1531-like domain"/>
    <property type="match status" value="1"/>
</dbReference>
<feature type="domain" description="Helix-hairpin-helix DNA-binding motif class 1" evidence="1">
    <location>
        <begin position="11"/>
        <end position="30"/>
    </location>
</feature>
<feature type="domain" description="Helix-hairpin-helix DNA-binding motif class 1" evidence="1">
    <location>
        <begin position="41"/>
        <end position="60"/>
    </location>
</feature>
<dbReference type="InterPro" id="IPR051675">
    <property type="entry name" value="Endo/Exo/Phosphatase_dom_1"/>
</dbReference>
<gene>
    <name evidence="2" type="ORF">A3I92_02050</name>
</gene>
<reference evidence="2 3" key="1">
    <citation type="journal article" date="2016" name="Nat. Commun.">
        <title>Thousands of microbial genomes shed light on interconnected biogeochemical processes in an aquifer system.</title>
        <authorList>
            <person name="Anantharaman K."/>
            <person name="Brown C.T."/>
            <person name="Hug L.A."/>
            <person name="Sharon I."/>
            <person name="Castelle C.J."/>
            <person name="Probst A.J."/>
            <person name="Thomas B.C."/>
            <person name="Singh A."/>
            <person name="Wilkins M.J."/>
            <person name="Karaoz U."/>
            <person name="Brodie E.L."/>
            <person name="Williams K.H."/>
            <person name="Hubbard S.S."/>
            <person name="Banfield J.F."/>
        </authorList>
    </citation>
    <scope>NUCLEOTIDE SEQUENCE [LARGE SCALE GENOMIC DNA]</scope>
</reference>
<dbReference type="Pfam" id="PF12836">
    <property type="entry name" value="HHH_3"/>
    <property type="match status" value="1"/>
</dbReference>
<proteinExistence type="predicted"/>
<evidence type="ECO:0000259" key="1">
    <source>
        <dbReference type="SMART" id="SM00278"/>
    </source>
</evidence>
<dbReference type="GO" id="GO:0015627">
    <property type="term" value="C:type II protein secretion system complex"/>
    <property type="evidence" value="ECO:0007669"/>
    <property type="project" value="TreeGrafter"/>
</dbReference>
<evidence type="ECO:0000313" key="3">
    <source>
        <dbReference type="Proteomes" id="UP000177676"/>
    </source>
</evidence>
<dbReference type="InterPro" id="IPR010994">
    <property type="entry name" value="RuvA_2-like"/>
</dbReference>
<dbReference type="AlphaFoldDB" id="A0A1F8GYA5"/>
<dbReference type="PANTHER" id="PTHR21180:SF32">
    <property type="entry name" value="ENDONUCLEASE_EXONUCLEASE_PHOSPHATASE FAMILY DOMAIN-CONTAINING PROTEIN 1"/>
    <property type="match status" value="1"/>
</dbReference>
<dbReference type="GO" id="GO:0015628">
    <property type="term" value="P:protein secretion by the type II secretion system"/>
    <property type="evidence" value="ECO:0007669"/>
    <property type="project" value="TreeGrafter"/>
</dbReference>
<dbReference type="SMART" id="SM00278">
    <property type="entry name" value="HhH1"/>
    <property type="match status" value="2"/>
</dbReference>
<evidence type="ECO:0000313" key="2">
    <source>
        <dbReference type="EMBL" id="OGN30395.1"/>
    </source>
</evidence>
<accession>A0A1F8GYA5</accession>
<dbReference type="InterPro" id="IPR003583">
    <property type="entry name" value="Hlx-hairpin-Hlx_DNA-bd_motif"/>
</dbReference>
<sequence>MGVNLNTVSVEELKGIQGLGEEKARQLVNYREKNGPFESWEDLSDIPGFSDGLIEALKKAGAEIA</sequence>
<dbReference type="EMBL" id="MGKS01000051">
    <property type="protein sequence ID" value="OGN30395.1"/>
    <property type="molecule type" value="Genomic_DNA"/>
</dbReference>
<comment type="caution">
    <text evidence="2">The sequence shown here is derived from an EMBL/GenBank/DDBJ whole genome shotgun (WGS) entry which is preliminary data.</text>
</comment>
<organism evidence="2 3">
    <name type="scientific">Candidatus Yanofskybacteria bacterium RIFCSPLOWO2_02_FULL_43_10b</name>
    <dbReference type="NCBI Taxonomy" id="1802704"/>
    <lineage>
        <taxon>Bacteria</taxon>
        <taxon>Candidatus Yanofskyibacteriota</taxon>
    </lineage>
</organism>